<gene>
    <name evidence="1" type="ORF">CEP48_03495</name>
</gene>
<dbReference type="Proteomes" id="UP000955338">
    <property type="component" value="Chromosome"/>
</dbReference>
<dbReference type="InterPro" id="IPR005149">
    <property type="entry name" value="Tscrpt_reg_PadR_N"/>
</dbReference>
<evidence type="ECO:0000313" key="2">
    <source>
        <dbReference type="Proteomes" id="UP000955338"/>
    </source>
</evidence>
<proteinExistence type="predicted"/>
<dbReference type="Pfam" id="PF03551">
    <property type="entry name" value="PadR"/>
    <property type="match status" value="1"/>
</dbReference>
<reference evidence="1" key="1">
    <citation type="submission" date="2017-06" db="EMBL/GenBank/DDBJ databases">
        <title>Genome sequencing of pathogenic and non-pathogenic strains within Bisgaard taxon 40.</title>
        <authorList>
            <person name="Ladner J.T."/>
            <person name="Lovett S.P."/>
            <person name="Koroleva G."/>
            <person name="Lorch J.M."/>
        </authorList>
    </citation>
    <scope>NUCLEOTIDE SEQUENCE</scope>
    <source>
        <strain evidence="1">27576-1-I1</strain>
    </source>
</reference>
<name>A0A8D4IWM3_9PAST</name>
<dbReference type="PANTHER" id="PTHR43252:SF4">
    <property type="entry name" value="TRANSCRIPTIONAL REGULATORY PROTEIN"/>
    <property type="match status" value="1"/>
</dbReference>
<organism evidence="1 2">
    <name type="scientific">Mergibacter septicus</name>
    <dbReference type="NCBI Taxonomy" id="221402"/>
    <lineage>
        <taxon>Bacteria</taxon>
        <taxon>Pseudomonadati</taxon>
        <taxon>Pseudomonadota</taxon>
        <taxon>Gammaproteobacteria</taxon>
        <taxon>Pasteurellales</taxon>
        <taxon>Pasteurellaceae</taxon>
        <taxon>Mergibacter</taxon>
    </lineage>
</organism>
<dbReference type="InterPro" id="IPR036390">
    <property type="entry name" value="WH_DNA-bd_sf"/>
</dbReference>
<dbReference type="Pfam" id="PF10400">
    <property type="entry name" value="Vir_act_alpha_C"/>
    <property type="match status" value="1"/>
</dbReference>
<dbReference type="InterPro" id="IPR018309">
    <property type="entry name" value="Tscrpt_reg_PadR_C"/>
</dbReference>
<dbReference type="Gene3D" id="1.10.10.10">
    <property type="entry name" value="Winged helix-like DNA-binding domain superfamily/Winged helix DNA-binding domain"/>
    <property type="match status" value="1"/>
</dbReference>
<dbReference type="InterPro" id="IPR036388">
    <property type="entry name" value="WH-like_DNA-bd_sf"/>
</dbReference>
<dbReference type="SUPFAM" id="SSF46785">
    <property type="entry name" value="Winged helix' DNA-binding domain"/>
    <property type="match status" value="1"/>
</dbReference>
<protein>
    <submittedName>
        <fullName evidence="1">PadR family transcriptional regulator</fullName>
    </submittedName>
</protein>
<sequence>MALSHTILAILAHEEVSGYDIGKKFNQTYGLIWHASHQQVYRELSLLEKQGDIVFTLRAQVGKPDRKVYQITTQGEQNLRQWLLQTSLKSGINRDEFTSRLLAAIKFHPENALEVVQARIDSHRQNINNMSCLLEKLEKDPNKKHYDNLMMLILKKNLKQEKLNLEWAEQDFLPFLNDIMSL</sequence>
<dbReference type="Gene3D" id="6.10.140.190">
    <property type="match status" value="1"/>
</dbReference>
<dbReference type="PANTHER" id="PTHR43252">
    <property type="entry name" value="TRANSCRIPTIONAL REGULATOR YQJI"/>
    <property type="match status" value="1"/>
</dbReference>
<dbReference type="EMBL" id="CP022011">
    <property type="protein sequence ID" value="QDJ14537.1"/>
    <property type="molecule type" value="Genomic_DNA"/>
</dbReference>
<accession>A0A8D4IWM3</accession>
<evidence type="ECO:0000313" key="1">
    <source>
        <dbReference type="EMBL" id="QDJ14537.1"/>
    </source>
</evidence>
<dbReference type="RefSeq" id="WP_261920929.1">
    <property type="nucleotide sequence ID" value="NZ_CP022011.1"/>
</dbReference>
<keyword evidence="2" id="KW-1185">Reference proteome</keyword>
<dbReference type="AlphaFoldDB" id="A0A8D4IWM3"/>